<reference evidence="1" key="1">
    <citation type="submission" date="2021-11" db="EMBL/GenBank/DDBJ databases">
        <title>Australian commercial rhizobial inoculants.</title>
        <authorList>
            <person name="Kohlmeier M.G."/>
            <person name="O'Hara G.W."/>
            <person name="Colombi E."/>
            <person name="Ramsay J.P."/>
            <person name="Terpolilli J."/>
        </authorList>
    </citation>
    <scope>NUCLEOTIDE SEQUENCE</scope>
    <source>
        <strain evidence="1">CC829</strain>
    </source>
</reference>
<organism evidence="1 2">
    <name type="scientific">Bradyrhizobium barranii</name>
    <dbReference type="NCBI Taxonomy" id="2992140"/>
    <lineage>
        <taxon>Bacteria</taxon>
        <taxon>Pseudomonadati</taxon>
        <taxon>Pseudomonadota</taxon>
        <taxon>Alphaproteobacteria</taxon>
        <taxon>Hyphomicrobiales</taxon>
        <taxon>Nitrobacteraceae</taxon>
        <taxon>Bradyrhizobium</taxon>
    </lineage>
</organism>
<dbReference type="EMBL" id="CP088100">
    <property type="protein sequence ID" value="UFW82877.1"/>
    <property type="molecule type" value="Genomic_DNA"/>
</dbReference>
<name>A0ABY3QAG3_9BRAD</name>
<evidence type="ECO:0000313" key="2">
    <source>
        <dbReference type="Proteomes" id="UP001430990"/>
    </source>
</evidence>
<gene>
    <name evidence="1" type="ORF">BjapCC829_23090</name>
</gene>
<accession>A0ABY3QAG3</accession>
<dbReference type="RefSeq" id="WP_231141944.1">
    <property type="nucleotide sequence ID" value="NZ_CP088100.1"/>
</dbReference>
<keyword evidence="2" id="KW-1185">Reference proteome</keyword>
<sequence length="148" mass="16286">MDVVLYCHDDRAAVALADFKKDARPDCGGHGVPLKVPEPTENAHATPIVPRNENVALRVIDVHDPARDFSLWIVPIFLFGIRLVPSAQALRPLDAQFSAVDFGFEFDGNAVAWLDAGVLQHGRVDEHRFAGRIVKLNKSERSRVIPAG</sequence>
<proteinExistence type="predicted"/>
<protein>
    <submittedName>
        <fullName evidence="1">Uncharacterized protein</fullName>
    </submittedName>
</protein>
<dbReference type="Proteomes" id="UP001430990">
    <property type="component" value="Chromosome"/>
</dbReference>
<evidence type="ECO:0000313" key="1">
    <source>
        <dbReference type="EMBL" id="UFW82877.1"/>
    </source>
</evidence>